<comment type="caution">
    <text evidence="1">The sequence shown here is derived from an EMBL/GenBank/DDBJ whole genome shotgun (WGS) entry which is preliminary data.</text>
</comment>
<gene>
    <name evidence="1" type="ORF">A3E44_00210</name>
</gene>
<dbReference type="EMBL" id="MGGW01000014">
    <property type="protein sequence ID" value="OGM54472.1"/>
    <property type="molecule type" value="Genomic_DNA"/>
</dbReference>
<dbReference type="Proteomes" id="UP000178603">
    <property type="component" value="Unassembled WGS sequence"/>
</dbReference>
<reference evidence="1 2" key="1">
    <citation type="journal article" date="2016" name="Nat. Commun.">
        <title>Thousands of microbial genomes shed light on interconnected biogeochemical processes in an aquifer system.</title>
        <authorList>
            <person name="Anantharaman K."/>
            <person name="Brown C.T."/>
            <person name="Hug L.A."/>
            <person name="Sharon I."/>
            <person name="Castelle C.J."/>
            <person name="Probst A.J."/>
            <person name="Thomas B.C."/>
            <person name="Singh A."/>
            <person name="Wilkins M.J."/>
            <person name="Karaoz U."/>
            <person name="Brodie E.L."/>
            <person name="Williams K.H."/>
            <person name="Hubbard S.S."/>
            <person name="Banfield J.F."/>
        </authorList>
    </citation>
    <scope>NUCLEOTIDE SEQUENCE [LARGE SCALE GENOMIC DNA]</scope>
</reference>
<organism evidence="1 2">
    <name type="scientific">Candidatus Woesebacteria bacterium RIFCSPHIGHO2_12_FULL_41_24</name>
    <dbReference type="NCBI Taxonomy" id="1802510"/>
    <lineage>
        <taxon>Bacteria</taxon>
        <taxon>Candidatus Woeseibacteriota</taxon>
    </lineage>
</organism>
<dbReference type="AlphaFoldDB" id="A0A1F8ARS9"/>
<sequence>MKKEKICLQQTHGPTPCFQNDTKSTVCSLNFCPASEHLQQHPQMTTWQVLDTHCVMSDAYGRQHDYEAGKGEFVATIALLAESAAGKPL</sequence>
<evidence type="ECO:0000313" key="1">
    <source>
        <dbReference type="EMBL" id="OGM54472.1"/>
    </source>
</evidence>
<evidence type="ECO:0000313" key="2">
    <source>
        <dbReference type="Proteomes" id="UP000178603"/>
    </source>
</evidence>
<protein>
    <submittedName>
        <fullName evidence="1">Uncharacterized protein</fullName>
    </submittedName>
</protein>
<name>A0A1F8ARS9_9BACT</name>
<proteinExistence type="predicted"/>
<accession>A0A1F8ARS9</accession>